<protein>
    <recommendedName>
        <fullName evidence="3">HNH endonuclease</fullName>
    </recommendedName>
</protein>
<dbReference type="EMBL" id="WIXI01000045">
    <property type="protein sequence ID" value="MQY47602.1"/>
    <property type="molecule type" value="Genomic_DNA"/>
</dbReference>
<name>A0A6A8A8M3_9HYPH</name>
<evidence type="ECO:0008006" key="3">
    <source>
        <dbReference type="Google" id="ProtNLM"/>
    </source>
</evidence>
<evidence type="ECO:0000313" key="2">
    <source>
        <dbReference type="Proteomes" id="UP000435138"/>
    </source>
</evidence>
<dbReference type="InterPro" id="IPR003615">
    <property type="entry name" value="HNH_nuc"/>
</dbReference>
<evidence type="ECO:0000313" key="1">
    <source>
        <dbReference type="EMBL" id="MQY47602.1"/>
    </source>
</evidence>
<dbReference type="RefSeq" id="WP_153355073.1">
    <property type="nucleotide sequence ID" value="NZ_JAYKOO010000007.1"/>
</dbReference>
<reference evidence="1 2" key="1">
    <citation type="submission" date="2019-11" db="EMBL/GenBank/DDBJ databases">
        <title>Genome analysis of Rhizobacterium cereale a novel genus and species isolated from maize roots in North Spain.</title>
        <authorList>
            <person name="Menendez E."/>
            <person name="Flores-Felix J.D."/>
            <person name="Ramirez-Bahena M.-H."/>
            <person name="Igual J.M."/>
            <person name="Garcia-Fraile P."/>
            <person name="Peix A."/>
            <person name="Velazquez E."/>
        </authorList>
    </citation>
    <scope>NUCLEOTIDE SEQUENCE [LARGE SCALE GENOMIC DNA]</scope>
    <source>
        <strain evidence="1 2">RZME27</strain>
    </source>
</reference>
<sequence length="294" mass="32965">MTQNRQGLSRHIPEPTKKLVRKACGYGCVVCGSIPYDYDHLKTEFNVAEEHDPDDIVLLCDKHHRQKTARILSAERILDAKRHRSSLDSETRFKLELIRDDFLTIWGSNVITASNNSIMVDDEPILTLTKTDNDLEPLLISGHFRDKTGNLICAIKENEFVARSAQLGDFTVISNRFTYSMPDGSTGLAFTLDDQKIHISSAFHTKSDAHVAVNDDLLQVGNLFSAMRFRRSRFLQNQTAISVGTCCDQFSFDHVDLSRIAGGEMVECVASHSAVGVFVAGRDRPKITSNYDRL</sequence>
<organism evidence="1 2">
    <name type="scientific">Endobacterium cereale</name>
    <dbReference type="NCBI Taxonomy" id="2663029"/>
    <lineage>
        <taxon>Bacteria</taxon>
        <taxon>Pseudomonadati</taxon>
        <taxon>Pseudomonadota</taxon>
        <taxon>Alphaproteobacteria</taxon>
        <taxon>Hyphomicrobiales</taxon>
        <taxon>Rhizobiaceae</taxon>
        <taxon>Endobacterium</taxon>
    </lineage>
</organism>
<keyword evidence="2" id="KW-1185">Reference proteome</keyword>
<dbReference type="Proteomes" id="UP000435138">
    <property type="component" value="Unassembled WGS sequence"/>
</dbReference>
<accession>A0A6A8A8M3</accession>
<dbReference type="AlphaFoldDB" id="A0A6A8A8M3"/>
<dbReference type="CDD" id="cd00085">
    <property type="entry name" value="HNHc"/>
    <property type="match status" value="1"/>
</dbReference>
<gene>
    <name evidence="1" type="ORF">GAO09_16325</name>
</gene>
<comment type="caution">
    <text evidence="1">The sequence shown here is derived from an EMBL/GenBank/DDBJ whole genome shotgun (WGS) entry which is preliminary data.</text>
</comment>
<proteinExistence type="predicted"/>